<evidence type="ECO:0000313" key="3">
    <source>
        <dbReference type="Proteomes" id="UP001287286"/>
    </source>
</evidence>
<sequence>MPPRQNPAPQASTKGTRAQRAHELAQETVEAQMSLAREYFKSNPAPDGDSDTVLSTIIGSASPEFDRFWTHADEWRLQNRYTSSGLAQEVRSIRGAHSHMRQLWKTSCWEMRCSPLAIVSPRYGMSFQSVTRGRRTPTQTTAPAEKLWSKHFCLDLNDLVSHPVWEGESSMLATALQATVIHRTDDRRPWIIRCLPTCSAMEQFMARASQSPFELPVRAAMAEAILACQQQNRKVSPFFRLLRHIADSTGAQVERMAEDEDRSEDGVNCENEDDENEGEPRPTVAYWIRTEDLRSLIKAIDTLIVKGGHPYFPSVGLTATTVHAAREGRSMPYGDEELKKFYKRAWFHEMRQAKREQRSGQSAMSFSAAPTSASASLSAPVVAPEPPAAFGVNPVDVSNTSNSDIFESPTLTGVQPQAHSEPENLAWDDDWSTADEEDLNGDDNGMFVDQDADHPNLDEFSLEVERSLRDSNDAESQEPSSPDSPSSVELQTQHEDGDDLATTEDGPEAPVDPARHREIVVQYMTSAMPLTPEELRLQAII</sequence>
<keyword evidence="3" id="KW-1185">Reference proteome</keyword>
<feature type="region of interest" description="Disordered" evidence="1">
    <location>
        <begin position="1"/>
        <end position="26"/>
    </location>
</feature>
<dbReference type="EMBL" id="JAWRVI010000004">
    <property type="protein sequence ID" value="KAK4094131.1"/>
    <property type="molecule type" value="Genomic_DNA"/>
</dbReference>
<proteinExistence type="predicted"/>
<feature type="region of interest" description="Disordered" evidence="1">
    <location>
        <begin position="252"/>
        <end position="280"/>
    </location>
</feature>
<feature type="compositionally biased region" description="Polar residues" evidence="1">
    <location>
        <begin position="7"/>
        <end position="16"/>
    </location>
</feature>
<feature type="region of interest" description="Disordered" evidence="1">
    <location>
        <begin position="401"/>
        <end position="453"/>
    </location>
</feature>
<protein>
    <submittedName>
        <fullName evidence="2">Uncharacterized protein</fullName>
    </submittedName>
</protein>
<accession>A0ABR0CDL3</accession>
<dbReference type="Proteomes" id="UP001287286">
    <property type="component" value="Unassembled WGS sequence"/>
</dbReference>
<organism evidence="2 3">
    <name type="scientific">Purpureocillium lilacinum</name>
    <name type="common">Paecilomyces lilacinus</name>
    <dbReference type="NCBI Taxonomy" id="33203"/>
    <lineage>
        <taxon>Eukaryota</taxon>
        <taxon>Fungi</taxon>
        <taxon>Dikarya</taxon>
        <taxon>Ascomycota</taxon>
        <taxon>Pezizomycotina</taxon>
        <taxon>Sordariomycetes</taxon>
        <taxon>Hypocreomycetidae</taxon>
        <taxon>Hypocreales</taxon>
        <taxon>Ophiocordycipitaceae</taxon>
        <taxon>Purpureocillium</taxon>
    </lineage>
</organism>
<feature type="compositionally biased region" description="Acidic residues" evidence="1">
    <location>
        <begin position="426"/>
        <end position="441"/>
    </location>
</feature>
<feature type="compositionally biased region" description="Acidic residues" evidence="1">
    <location>
        <begin position="496"/>
        <end position="507"/>
    </location>
</feature>
<gene>
    <name evidence="2" type="ORF">Purlil1_1622</name>
</gene>
<evidence type="ECO:0000256" key="1">
    <source>
        <dbReference type="SAM" id="MobiDB-lite"/>
    </source>
</evidence>
<reference evidence="2 3" key="1">
    <citation type="journal article" date="2024" name="Microbiol. Resour. Announc.">
        <title>Genome annotations for the ascomycete fungi Trichoderma harzianum, Trichoderma aggressivum, and Purpureocillium lilacinum.</title>
        <authorList>
            <person name="Beijen E.P.W."/>
            <person name="Ohm R.A."/>
        </authorList>
    </citation>
    <scope>NUCLEOTIDE SEQUENCE [LARGE SCALE GENOMIC DNA]</scope>
    <source>
        <strain evidence="2 3">CBS 150709</strain>
    </source>
</reference>
<name>A0ABR0CDL3_PURLI</name>
<evidence type="ECO:0000313" key="2">
    <source>
        <dbReference type="EMBL" id="KAK4094131.1"/>
    </source>
</evidence>
<feature type="compositionally biased region" description="Low complexity" evidence="1">
    <location>
        <begin position="477"/>
        <end position="489"/>
    </location>
</feature>
<feature type="compositionally biased region" description="Polar residues" evidence="1">
    <location>
        <begin position="401"/>
        <end position="418"/>
    </location>
</feature>
<comment type="caution">
    <text evidence="2">The sequence shown here is derived from an EMBL/GenBank/DDBJ whole genome shotgun (WGS) entry which is preliminary data.</text>
</comment>
<feature type="region of interest" description="Disordered" evidence="1">
    <location>
        <begin position="467"/>
        <end position="515"/>
    </location>
</feature>